<organism evidence="2 3">
    <name type="scientific">Lancefieldella rimae</name>
    <dbReference type="NCBI Taxonomy" id="1383"/>
    <lineage>
        <taxon>Bacteria</taxon>
        <taxon>Bacillati</taxon>
        <taxon>Actinomycetota</taxon>
        <taxon>Coriobacteriia</taxon>
        <taxon>Coriobacteriales</taxon>
        <taxon>Atopobiaceae</taxon>
        <taxon>Lancefieldella</taxon>
    </lineage>
</organism>
<evidence type="ECO:0000256" key="1">
    <source>
        <dbReference type="SAM" id="Phobius"/>
    </source>
</evidence>
<dbReference type="EMBL" id="JABZGW010000048">
    <property type="protein sequence ID" value="MBF4807444.1"/>
    <property type="molecule type" value="Genomic_DNA"/>
</dbReference>
<comment type="caution">
    <text evidence="2">The sequence shown here is derived from an EMBL/GenBank/DDBJ whole genome shotgun (WGS) entry which is preliminary data.</text>
</comment>
<sequence length="136" mass="14883">MACFLVSGGEAIVVTAIRAKVKKKEEQEGIVDAKGNQLTDPSQHGICWTRKLSWLMNMLWGGVLLLCIEHMWHGEVVPFPPFLTAMNTPEEIPAMLGEMATVGVSMAILVTTVWFVTTLVADYAVKHTTLLTVQAA</sequence>
<keyword evidence="1" id="KW-0812">Transmembrane</keyword>
<feature type="transmembrane region" description="Helical" evidence="1">
    <location>
        <begin position="92"/>
        <end position="116"/>
    </location>
</feature>
<accession>A0A930VX35</accession>
<dbReference type="Proteomes" id="UP000698335">
    <property type="component" value="Unassembled WGS sequence"/>
</dbReference>
<reference evidence="2" key="1">
    <citation type="submission" date="2020-04" db="EMBL/GenBank/DDBJ databases">
        <title>Deep metagenomics examines the oral microbiome during advanced dental caries in children, revealing novel taxa and co-occurrences with host molecules.</title>
        <authorList>
            <person name="Baker J.L."/>
            <person name="Morton J.T."/>
            <person name="Dinis M."/>
            <person name="Alvarez R."/>
            <person name="Tran N.C."/>
            <person name="Knight R."/>
            <person name="Edlund A."/>
        </authorList>
    </citation>
    <scope>NUCLEOTIDE SEQUENCE</scope>
    <source>
        <strain evidence="2">JCVI_38_bin.5</strain>
    </source>
</reference>
<dbReference type="AlphaFoldDB" id="A0A930VX35"/>
<keyword evidence="1" id="KW-1133">Transmembrane helix</keyword>
<keyword evidence="1" id="KW-0472">Membrane</keyword>
<proteinExistence type="predicted"/>
<protein>
    <submittedName>
        <fullName evidence="2">Uncharacterized protein</fullName>
    </submittedName>
</protein>
<evidence type="ECO:0000313" key="2">
    <source>
        <dbReference type="EMBL" id="MBF4807444.1"/>
    </source>
</evidence>
<feature type="transmembrane region" description="Helical" evidence="1">
    <location>
        <begin position="52"/>
        <end position="72"/>
    </location>
</feature>
<evidence type="ECO:0000313" key="3">
    <source>
        <dbReference type="Proteomes" id="UP000698335"/>
    </source>
</evidence>
<name>A0A930VX35_9ACTN</name>
<gene>
    <name evidence="2" type="ORF">HXK26_01930</name>
</gene>